<organism evidence="1 2">
    <name type="scientific">Chytriomyces confervae</name>
    <dbReference type="NCBI Taxonomy" id="246404"/>
    <lineage>
        <taxon>Eukaryota</taxon>
        <taxon>Fungi</taxon>
        <taxon>Fungi incertae sedis</taxon>
        <taxon>Chytridiomycota</taxon>
        <taxon>Chytridiomycota incertae sedis</taxon>
        <taxon>Chytridiomycetes</taxon>
        <taxon>Chytridiales</taxon>
        <taxon>Chytriomycetaceae</taxon>
        <taxon>Chytriomyces</taxon>
    </lineage>
</organism>
<comment type="caution">
    <text evidence="1">The sequence shown here is derived from an EMBL/GenBank/DDBJ whole genome shotgun (WGS) entry which is preliminary data.</text>
</comment>
<dbReference type="EMBL" id="QEAP01001610">
    <property type="protein sequence ID" value="TPX42788.1"/>
    <property type="molecule type" value="Genomic_DNA"/>
</dbReference>
<dbReference type="Proteomes" id="UP000320333">
    <property type="component" value="Unassembled WGS sequence"/>
</dbReference>
<evidence type="ECO:0000313" key="1">
    <source>
        <dbReference type="EMBL" id="TPX42788.1"/>
    </source>
</evidence>
<protein>
    <submittedName>
        <fullName evidence="1">Uncharacterized protein</fullName>
    </submittedName>
</protein>
<gene>
    <name evidence="1" type="ORF">CcCBS67573_g10491</name>
</gene>
<name>A0A507CUM4_9FUNG</name>
<dbReference type="OrthoDB" id="2102542at2759"/>
<evidence type="ECO:0000313" key="2">
    <source>
        <dbReference type="Proteomes" id="UP000320333"/>
    </source>
</evidence>
<sequence length="245" mass="26394">MTTNSTDKAGSRVLATPRLRLVPVDNTTESSDLTFSKQSELIAAARAWLVRFTGRSGRVNPAGTGHLWVLMLAPTQQNTSTFNFIGVVELSLPRTSVPVPSTISPTGSLPSALPAVADIDDADFDLEDSFSVAESLAPDCPVLASFLDEEFCGLGYSTEAVKAILLHVFKPHPSSAEASFDLPPKIQSLVAASNPVKDDAERVLERLGFCASGFVTPSLKRDGTPKDTWTIWEIERDGFLELWTA</sequence>
<dbReference type="Gene3D" id="3.40.630.30">
    <property type="match status" value="1"/>
</dbReference>
<accession>A0A507CUM4</accession>
<keyword evidence="2" id="KW-1185">Reference proteome</keyword>
<reference evidence="1 2" key="1">
    <citation type="journal article" date="2019" name="Sci. Rep.">
        <title>Comparative genomics of chytrid fungi reveal insights into the obligate biotrophic and pathogenic lifestyle of Synchytrium endobioticum.</title>
        <authorList>
            <person name="van de Vossenberg B.T.L.H."/>
            <person name="Warris S."/>
            <person name="Nguyen H.D.T."/>
            <person name="van Gent-Pelzer M.P.E."/>
            <person name="Joly D.L."/>
            <person name="van de Geest H.C."/>
            <person name="Bonants P.J.M."/>
            <person name="Smith D.S."/>
            <person name="Levesque C.A."/>
            <person name="van der Lee T.A.J."/>
        </authorList>
    </citation>
    <scope>NUCLEOTIDE SEQUENCE [LARGE SCALE GENOMIC DNA]</scope>
    <source>
        <strain evidence="1 2">CBS 675.73</strain>
    </source>
</reference>
<dbReference type="AlphaFoldDB" id="A0A507CUM4"/>
<proteinExistence type="predicted"/>